<dbReference type="RefSeq" id="WP_183221501.1">
    <property type="nucleotide sequence ID" value="NZ_CP179660.1"/>
</dbReference>
<keyword evidence="2" id="KW-1185">Reference proteome</keyword>
<evidence type="ECO:0000313" key="2">
    <source>
        <dbReference type="Proteomes" id="UP000555838"/>
    </source>
</evidence>
<gene>
    <name evidence="1" type="ORF">HNP68_001251</name>
</gene>
<dbReference type="Proteomes" id="UP000555838">
    <property type="component" value="Unassembled WGS sequence"/>
</dbReference>
<protein>
    <recommendedName>
        <fullName evidence="3">DUF3108 domain-containing protein</fullName>
    </recommendedName>
</protein>
<name>A0ABR6PCX3_9SPIR</name>
<sequence>MNKSQIFSIFLLFSTKIIGFSYDQSTDEGYKEKYYHKKGTTDANISYFQTFRNDVETRYSGKGTISSISTGKDEKSSRISFTTSRYIKNGEETYYRGFNLEYYYSIDFENSYPMLYEIRENISKIKVTFSFANGAEKIIRKLDQKFVNGRVMWEIWNVSRDSREEFIRINLRTSDPGIENLLPKLLKHKTATIIIEVPESEDPGKLTRSITFDLYGFQRLYNKHSEYFK</sequence>
<comment type="caution">
    <text evidence="1">The sequence shown here is derived from an EMBL/GenBank/DDBJ whole genome shotgun (WGS) entry which is preliminary data.</text>
</comment>
<evidence type="ECO:0000313" key="1">
    <source>
        <dbReference type="EMBL" id="MBB6043629.1"/>
    </source>
</evidence>
<proteinExistence type="predicted"/>
<evidence type="ECO:0008006" key="3">
    <source>
        <dbReference type="Google" id="ProtNLM"/>
    </source>
</evidence>
<reference evidence="1 2" key="1">
    <citation type="submission" date="2020-08" db="EMBL/GenBank/DDBJ databases">
        <title>Genomic Encyclopedia of Type Strains, Phase IV (KMG-IV): sequencing the most valuable type-strain genomes for metagenomic binning, comparative biology and taxonomic classification.</title>
        <authorList>
            <person name="Goeker M."/>
        </authorList>
    </citation>
    <scope>NUCLEOTIDE SEQUENCE [LARGE SCALE GENOMIC DNA]</scope>
    <source>
        <strain evidence="1 2">DSM 24625</strain>
    </source>
</reference>
<dbReference type="EMBL" id="JACHFG010000028">
    <property type="protein sequence ID" value="MBB6043629.1"/>
    <property type="molecule type" value="Genomic_DNA"/>
</dbReference>
<organism evidence="1 2">
    <name type="scientific">Borreliella yangtzensis</name>
    <dbReference type="NCBI Taxonomy" id="683292"/>
    <lineage>
        <taxon>Bacteria</taxon>
        <taxon>Pseudomonadati</taxon>
        <taxon>Spirochaetota</taxon>
        <taxon>Spirochaetia</taxon>
        <taxon>Spirochaetales</taxon>
        <taxon>Borreliaceae</taxon>
        <taxon>Borreliella</taxon>
    </lineage>
</organism>
<accession>A0ABR6PCX3</accession>